<dbReference type="SMART" id="SM00533">
    <property type="entry name" value="MUTSd"/>
    <property type="match status" value="1"/>
</dbReference>
<keyword evidence="5" id="KW-0227">DNA damage</keyword>
<dbReference type="InterPro" id="IPR007696">
    <property type="entry name" value="DNA_mismatch_repair_MutS_core"/>
</dbReference>
<dbReference type="PANTHER" id="PTHR11361">
    <property type="entry name" value="DNA MISMATCH REPAIR PROTEIN MUTS FAMILY MEMBER"/>
    <property type="match status" value="1"/>
</dbReference>
<dbReference type="NCBIfam" id="NF003810">
    <property type="entry name" value="PRK05399.1"/>
    <property type="match status" value="1"/>
</dbReference>
<dbReference type="GO" id="GO:0140664">
    <property type="term" value="F:ATP-dependent DNA damage sensor activity"/>
    <property type="evidence" value="ECO:0007669"/>
    <property type="project" value="InterPro"/>
</dbReference>
<organism evidence="7 8">
    <name type="scientific">Phytophthora fragariaefolia</name>
    <dbReference type="NCBI Taxonomy" id="1490495"/>
    <lineage>
        <taxon>Eukaryota</taxon>
        <taxon>Sar</taxon>
        <taxon>Stramenopiles</taxon>
        <taxon>Oomycota</taxon>
        <taxon>Peronosporomycetes</taxon>
        <taxon>Peronosporales</taxon>
        <taxon>Peronosporaceae</taxon>
        <taxon>Phytophthora</taxon>
    </lineage>
</organism>
<dbReference type="AlphaFoldDB" id="A0A9W7CTT3"/>
<evidence type="ECO:0000256" key="5">
    <source>
        <dbReference type="ARBA" id="ARBA00023204"/>
    </source>
</evidence>
<proteinExistence type="inferred from homology"/>
<evidence type="ECO:0000259" key="6">
    <source>
        <dbReference type="PROSITE" id="PS00486"/>
    </source>
</evidence>
<dbReference type="Gene3D" id="1.10.1420.10">
    <property type="match status" value="1"/>
</dbReference>
<dbReference type="SMART" id="SM00534">
    <property type="entry name" value="MUTSac"/>
    <property type="match status" value="1"/>
</dbReference>
<keyword evidence="2" id="KW-0547">Nucleotide-binding</keyword>
<dbReference type="Pfam" id="PF00488">
    <property type="entry name" value="MutS_V"/>
    <property type="match status" value="1"/>
</dbReference>
<gene>
    <name evidence="7" type="ORF">Pfra01_001216100</name>
</gene>
<dbReference type="GO" id="GO:0005524">
    <property type="term" value="F:ATP binding"/>
    <property type="evidence" value="ECO:0007669"/>
    <property type="project" value="UniProtKB-KW"/>
</dbReference>
<evidence type="ECO:0000313" key="8">
    <source>
        <dbReference type="Proteomes" id="UP001165121"/>
    </source>
</evidence>
<dbReference type="InterPro" id="IPR000432">
    <property type="entry name" value="DNA_mismatch_repair_MutS_C"/>
</dbReference>
<dbReference type="PROSITE" id="PS00486">
    <property type="entry name" value="DNA_MISMATCH_REPAIR_2"/>
    <property type="match status" value="1"/>
</dbReference>
<dbReference type="Gene3D" id="3.30.420.110">
    <property type="entry name" value="MutS, connector domain"/>
    <property type="match status" value="1"/>
</dbReference>
<reference evidence="7" key="1">
    <citation type="submission" date="2023-04" db="EMBL/GenBank/DDBJ databases">
        <title>Phytophthora fragariaefolia NBRC 109709.</title>
        <authorList>
            <person name="Ichikawa N."/>
            <person name="Sato H."/>
            <person name="Tonouchi N."/>
        </authorList>
    </citation>
    <scope>NUCLEOTIDE SEQUENCE</scope>
    <source>
        <strain evidence="7">NBRC 109709</strain>
    </source>
</reference>
<feature type="domain" description="DNA mismatch repair proteins mutS family" evidence="6">
    <location>
        <begin position="646"/>
        <end position="662"/>
    </location>
</feature>
<dbReference type="SUPFAM" id="SSF48334">
    <property type="entry name" value="DNA repair protein MutS, domain III"/>
    <property type="match status" value="1"/>
</dbReference>
<sequence length="1013" mass="111346">MTGEGYTNDVAGVALQSASSAKKRGYNALVDRQVVRIVTPGSLIEDTMLTPKENNYLASLFYENDVWGLAWADLSTGEFVSTTSTSEKLGNAILRCSPKEILLPSLQVENGVEHPQQVNLPHDAVALLESVLPDTCMKTFRPPESFIPRPFITNVSRPRGISLKTLDIPEQAAVSAILDYVDFTRRGTKALTQVPLHVESSDHMIIDSSAWRGLELAKSLNGSKSSSLLQAIDSTITPGGSRLLSLLQRTRKQLTEIFDMERNLQRLSIGAGTPKDLKNVASTIKDAKRLVEIIQAHERLTQSRLPDLPGKDAVGLPALLKDCCNVLVATEQQRISIARAAKEIHAALKEDYASLNSKSGFVRVGYSPELDKWQTILRHDPKSPEKQQLQAKYRELVGSTRLRVVFQAEKGYFLDIPHDENAKLLKTDRSRRELENLTLFQSLKNSVRYRSEELRQLNRELTEAAVEVERVENDIFSSLRDSVLLVREELRSMAHALSQVDVVCSHAQVALDRNFTRPLLDGSCELHIEDGRHAVVEAAHLRGSNSRGMRAFVPNSLHLAAAPIGSCWLLTGPNMGGKSTFLRQNAHLVVLAQMGSFVPAKFARVGLVDKLFCRVGSADDLAADKSTFMVEMQETSTVLKQATSRSLVLMDEVGRGTAVNDGIAIAGAVLEALCAKQTRTLFATHFTALNDLVGATCFGELRPYRMEVLEHQVEGEAKQLVFSHRVVEGLAAQSYGINTAALAGCPPSVVARAAELLCKLSHGSGGDTSKRIDGAQDRLQRAQSVLNSLNSTDTQLVASGDESACTNGCNDLYLTKNPVFLRDNVRKPKVVVLHRNADGNIVIRSVSDGEELIVGANGACFFESPLLGIGEHFNVEPIANGSIVFVSCRTGHVLECDDTGRPRCVDTVRRGWLLLQHNVAKKVNENPVVELTPVPELECGHCRDYEAKERREYIMRLVSLGKSLDEVDAILLRMYAWSTAEKAIVSGGTAALTKEHKTHPEAKSRAWQWMKLE</sequence>
<keyword evidence="5" id="KW-0234">DNA repair</keyword>
<keyword evidence="4" id="KW-0238">DNA-binding</keyword>
<evidence type="ECO:0000313" key="7">
    <source>
        <dbReference type="EMBL" id="GMF40089.1"/>
    </source>
</evidence>
<dbReference type="GO" id="GO:0030983">
    <property type="term" value="F:mismatched DNA binding"/>
    <property type="evidence" value="ECO:0007669"/>
    <property type="project" value="InterPro"/>
</dbReference>
<evidence type="ECO:0000256" key="2">
    <source>
        <dbReference type="ARBA" id="ARBA00022741"/>
    </source>
</evidence>
<keyword evidence="3" id="KW-0067">ATP-binding</keyword>
<accession>A0A9W7CTT3</accession>
<dbReference type="InterPro" id="IPR045076">
    <property type="entry name" value="MutS"/>
</dbReference>
<comment type="caution">
    <text evidence="7">The sequence shown here is derived from an EMBL/GenBank/DDBJ whole genome shotgun (WGS) entry which is preliminary data.</text>
</comment>
<evidence type="ECO:0000256" key="1">
    <source>
        <dbReference type="ARBA" id="ARBA00006271"/>
    </source>
</evidence>
<name>A0A9W7CTT3_9STRA</name>
<dbReference type="GO" id="GO:0006298">
    <property type="term" value="P:mismatch repair"/>
    <property type="evidence" value="ECO:0007669"/>
    <property type="project" value="InterPro"/>
</dbReference>
<dbReference type="Pfam" id="PF05188">
    <property type="entry name" value="MutS_II"/>
    <property type="match status" value="1"/>
</dbReference>
<dbReference type="Gene3D" id="6.10.140.80">
    <property type="match status" value="1"/>
</dbReference>
<dbReference type="Proteomes" id="UP001165121">
    <property type="component" value="Unassembled WGS sequence"/>
</dbReference>
<dbReference type="SUPFAM" id="SSF53150">
    <property type="entry name" value="DNA repair protein MutS, domain II"/>
    <property type="match status" value="1"/>
</dbReference>
<evidence type="ECO:0000256" key="3">
    <source>
        <dbReference type="ARBA" id="ARBA00022840"/>
    </source>
</evidence>
<dbReference type="InterPro" id="IPR007861">
    <property type="entry name" value="DNA_mismatch_repair_MutS_clamp"/>
</dbReference>
<dbReference type="GO" id="GO:0043504">
    <property type="term" value="P:mitochondrial DNA repair"/>
    <property type="evidence" value="ECO:0007669"/>
    <property type="project" value="TreeGrafter"/>
</dbReference>
<dbReference type="Pfam" id="PF05192">
    <property type="entry name" value="MutS_III"/>
    <property type="match status" value="1"/>
</dbReference>
<evidence type="ECO:0000256" key="4">
    <source>
        <dbReference type="ARBA" id="ARBA00023125"/>
    </source>
</evidence>
<keyword evidence="8" id="KW-1185">Reference proteome</keyword>
<dbReference type="OrthoDB" id="10252754at2759"/>
<dbReference type="Pfam" id="PF05190">
    <property type="entry name" value="MutS_IV"/>
    <property type="match status" value="1"/>
</dbReference>
<dbReference type="PANTHER" id="PTHR11361:SF34">
    <property type="entry name" value="DNA MISMATCH REPAIR PROTEIN MSH1, MITOCHONDRIAL"/>
    <property type="match status" value="1"/>
</dbReference>
<dbReference type="InterPro" id="IPR036678">
    <property type="entry name" value="MutS_con_dom_sf"/>
</dbReference>
<dbReference type="EMBL" id="BSXT01001226">
    <property type="protein sequence ID" value="GMF40089.1"/>
    <property type="molecule type" value="Genomic_DNA"/>
</dbReference>
<dbReference type="GO" id="GO:0005634">
    <property type="term" value="C:nucleus"/>
    <property type="evidence" value="ECO:0007669"/>
    <property type="project" value="TreeGrafter"/>
</dbReference>
<dbReference type="Gene3D" id="3.40.50.300">
    <property type="entry name" value="P-loop containing nucleotide triphosphate hydrolases"/>
    <property type="match status" value="1"/>
</dbReference>
<dbReference type="InterPro" id="IPR027417">
    <property type="entry name" value="P-loop_NTPase"/>
</dbReference>
<dbReference type="SUPFAM" id="SSF52540">
    <property type="entry name" value="P-loop containing nucleoside triphosphate hydrolases"/>
    <property type="match status" value="1"/>
</dbReference>
<dbReference type="FunFam" id="3.40.50.300:FF:005596">
    <property type="entry name" value="DNA mismatch repair protein"/>
    <property type="match status" value="1"/>
</dbReference>
<protein>
    <submittedName>
        <fullName evidence="7">Unnamed protein product</fullName>
    </submittedName>
</protein>
<dbReference type="InterPro" id="IPR007860">
    <property type="entry name" value="DNA_mmatch_repair_MutS_con_dom"/>
</dbReference>
<dbReference type="InterPro" id="IPR036187">
    <property type="entry name" value="DNA_mismatch_repair_MutS_sf"/>
</dbReference>
<comment type="similarity">
    <text evidence="1">Belongs to the DNA mismatch repair MutS family.</text>
</comment>
<dbReference type="GO" id="GO:0005739">
    <property type="term" value="C:mitochondrion"/>
    <property type="evidence" value="ECO:0007669"/>
    <property type="project" value="TreeGrafter"/>
</dbReference>